<protein>
    <recommendedName>
        <fullName evidence="6">Tumor protein D52</fullName>
    </recommendedName>
</protein>
<sequence length="95" mass="10639">MNPETNEPLSPAASIASADIAAEFAALTAEEQEKQRSEWTQELARVEEEIETLRTVLASKTRHASDLKRKLGITVWRELTDDMNQGLKNVRESSV</sequence>
<accession>T1GQ37</accession>
<dbReference type="EnsemblMetazoa" id="MESCA005736-RA">
    <property type="protein sequence ID" value="MESCA005736-PA"/>
    <property type="gene ID" value="MESCA005736"/>
</dbReference>
<reference evidence="4" key="2">
    <citation type="submission" date="2015-06" db="UniProtKB">
        <authorList>
            <consortium name="EnsemblMetazoa"/>
        </authorList>
    </citation>
    <scope>IDENTIFICATION</scope>
</reference>
<dbReference type="HOGENOM" id="CLU_2375164_0_0_1"/>
<evidence type="ECO:0000313" key="5">
    <source>
        <dbReference type="Proteomes" id="UP000015102"/>
    </source>
</evidence>
<dbReference type="GO" id="GO:0005737">
    <property type="term" value="C:cytoplasm"/>
    <property type="evidence" value="ECO:0007669"/>
    <property type="project" value="TreeGrafter"/>
</dbReference>
<reference evidence="5" key="1">
    <citation type="submission" date="2013-02" db="EMBL/GenBank/DDBJ databases">
        <authorList>
            <person name="Hughes D."/>
        </authorList>
    </citation>
    <scope>NUCLEOTIDE SEQUENCE</scope>
    <source>
        <strain>Durham</strain>
        <strain evidence="5">NC isolate 2 -- Noor lab</strain>
    </source>
</reference>
<proteinExistence type="inferred from homology"/>
<evidence type="ECO:0008006" key="6">
    <source>
        <dbReference type="Google" id="ProtNLM"/>
    </source>
</evidence>
<evidence type="ECO:0000256" key="3">
    <source>
        <dbReference type="SAM" id="Coils"/>
    </source>
</evidence>
<keyword evidence="2 3" id="KW-0175">Coiled coil</keyword>
<dbReference type="STRING" id="36166.T1GQ37"/>
<evidence type="ECO:0000256" key="2">
    <source>
        <dbReference type="ARBA" id="ARBA00023054"/>
    </source>
</evidence>
<keyword evidence="5" id="KW-1185">Reference proteome</keyword>
<dbReference type="PANTHER" id="PTHR19307">
    <property type="entry name" value="TUMOR PROTEIN D52"/>
    <property type="match status" value="1"/>
</dbReference>
<evidence type="ECO:0000256" key="1">
    <source>
        <dbReference type="ARBA" id="ARBA00005702"/>
    </source>
</evidence>
<dbReference type="Proteomes" id="UP000015102">
    <property type="component" value="Unassembled WGS sequence"/>
</dbReference>
<dbReference type="AlphaFoldDB" id="T1GQ37"/>
<organism evidence="4 5">
    <name type="scientific">Megaselia scalaris</name>
    <name type="common">Humpbacked fly</name>
    <name type="synonym">Phora scalaris</name>
    <dbReference type="NCBI Taxonomy" id="36166"/>
    <lineage>
        <taxon>Eukaryota</taxon>
        <taxon>Metazoa</taxon>
        <taxon>Ecdysozoa</taxon>
        <taxon>Arthropoda</taxon>
        <taxon>Hexapoda</taxon>
        <taxon>Insecta</taxon>
        <taxon>Pterygota</taxon>
        <taxon>Neoptera</taxon>
        <taxon>Endopterygota</taxon>
        <taxon>Diptera</taxon>
        <taxon>Brachycera</taxon>
        <taxon>Muscomorpha</taxon>
        <taxon>Platypezoidea</taxon>
        <taxon>Phoridae</taxon>
        <taxon>Megaseliini</taxon>
        <taxon>Megaselia</taxon>
    </lineage>
</organism>
<dbReference type="Pfam" id="PF04201">
    <property type="entry name" value="TPD52"/>
    <property type="match status" value="1"/>
</dbReference>
<name>T1GQ37_MEGSC</name>
<dbReference type="EMBL" id="CAQQ02016102">
    <property type="status" value="NOT_ANNOTATED_CDS"/>
    <property type="molecule type" value="Genomic_DNA"/>
</dbReference>
<evidence type="ECO:0000313" key="4">
    <source>
        <dbReference type="EnsemblMetazoa" id="MESCA005736-PA"/>
    </source>
</evidence>
<comment type="similarity">
    <text evidence="1">Belongs to the TPD52 family.</text>
</comment>
<feature type="coiled-coil region" evidence="3">
    <location>
        <begin position="29"/>
        <end position="63"/>
    </location>
</feature>
<dbReference type="PANTHER" id="PTHR19307:SF14">
    <property type="entry name" value="TUMOR PROTEIN D52"/>
    <property type="match status" value="1"/>
</dbReference>
<dbReference type="InterPro" id="IPR007327">
    <property type="entry name" value="TPD52"/>
</dbReference>